<protein>
    <submittedName>
        <fullName evidence="2">Uncharacterized protein</fullName>
    </submittedName>
</protein>
<dbReference type="PANTHER" id="PTHR35043">
    <property type="entry name" value="TRANSCRIPTION FACTOR DOMAIN-CONTAINING PROTEIN"/>
    <property type="match status" value="1"/>
</dbReference>
<evidence type="ECO:0000313" key="2">
    <source>
        <dbReference type="EMBL" id="KAK3934097.1"/>
    </source>
</evidence>
<organism evidence="2 3">
    <name type="scientific">Diplogelasinospora grovesii</name>
    <dbReference type="NCBI Taxonomy" id="303347"/>
    <lineage>
        <taxon>Eukaryota</taxon>
        <taxon>Fungi</taxon>
        <taxon>Dikarya</taxon>
        <taxon>Ascomycota</taxon>
        <taxon>Pezizomycotina</taxon>
        <taxon>Sordariomycetes</taxon>
        <taxon>Sordariomycetidae</taxon>
        <taxon>Sordariales</taxon>
        <taxon>Diplogelasinosporaceae</taxon>
        <taxon>Diplogelasinospora</taxon>
    </lineage>
</organism>
<dbReference type="Proteomes" id="UP001303473">
    <property type="component" value="Unassembled WGS sequence"/>
</dbReference>
<gene>
    <name evidence="2" type="ORF">QBC46DRAFT_368427</name>
</gene>
<keyword evidence="1" id="KW-0472">Membrane</keyword>
<proteinExistence type="predicted"/>
<reference evidence="3" key="1">
    <citation type="journal article" date="2023" name="Mol. Phylogenet. Evol.">
        <title>Genome-scale phylogeny and comparative genomics of the fungal order Sordariales.</title>
        <authorList>
            <person name="Hensen N."/>
            <person name="Bonometti L."/>
            <person name="Westerberg I."/>
            <person name="Brannstrom I.O."/>
            <person name="Guillou S."/>
            <person name="Cros-Aarteil S."/>
            <person name="Calhoun S."/>
            <person name="Haridas S."/>
            <person name="Kuo A."/>
            <person name="Mondo S."/>
            <person name="Pangilinan J."/>
            <person name="Riley R."/>
            <person name="LaButti K."/>
            <person name="Andreopoulos B."/>
            <person name="Lipzen A."/>
            <person name="Chen C."/>
            <person name="Yan M."/>
            <person name="Daum C."/>
            <person name="Ng V."/>
            <person name="Clum A."/>
            <person name="Steindorff A."/>
            <person name="Ohm R.A."/>
            <person name="Martin F."/>
            <person name="Silar P."/>
            <person name="Natvig D.O."/>
            <person name="Lalanne C."/>
            <person name="Gautier V."/>
            <person name="Ament-Velasquez S.L."/>
            <person name="Kruys A."/>
            <person name="Hutchinson M.I."/>
            <person name="Powell A.J."/>
            <person name="Barry K."/>
            <person name="Miller A.N."/>
            <person name="Grigoriev I.V."/>
            <person name="Debuchy R."/>
            <person name="Gladieux P."/>
            <person name="Hiltunen Thoren M."/>
            <person name="Johannesson H."/>
        </authorList>
    </citation>
    <scope>NUCLEOTIDE SEQUENCE [LARGE SCALE GENOMIC DNA]</scope>
    <source>
        <strain evidence="3">CBS 340.73</strain>
    </source>
</reference>
<name>A0AAN6RY20_9PEZI</name>
<feature type="transmembrane region" description="Helical" evidence="1">
    <location>
        <begin position="362"/>
        <end position="384"/>
    </location>
</feature>
<dbReference type="AlphaFoldDB" id="A0AAN6RY20"/>
<keyword evidence="3" id="KW-1185">Reference proteome</keyword>
<feature type="transmembrane region" description="Helical" evidence="1">
    <location>
        <begin position="283"/>
        <end position="301"/>
    </location>
</feature>
<dbReference type="PANTHER" id="PTHR35043:SF8">
    <property type="entry name" value="DUF4220 DOMAIN-CONTAINING PROTEIN"/>
    <property type="match status" value="1"/>
</dbReference>
<comment type="caution">
    <text evidence="2">The sequence shown here is derived from an EMBL/GenBank/DDBJ whole genome shotgun (WGS) entry which is preliminary data.</text>
</comment>
<evidence type="ECO:0000313" key="3">
    <source>
        <dbReference type="Proteomes" id="UP001303473"/>
    </source>
</evidence>
<dbReference type="EMBL" id="MU854029">
    <property type="protein sequence ID" value="KAK3934097.1"/>
    <property type="molecule type" value="Genomic_DNA"/>
</dbReference>
<evidence type="ECO:0000256" key="1">
    <source>
        <dbReference type="SAM" id="Phobius"/>
    </source>
</evidence>
<sequence>MSSCSLASDALCGWQAGPDTRSTLGILWSSLSTIWLCTWTCLCLNIPEPGTRGWRFLLYKFRWQLFAILFPEVLVASAAEQWVSARQSVDTFDRLGYSEWWSIRHGFLADMGSFQLAYLVEHNHLAMPHLSPDDIRAVNKADGLGRAFTLVQVVWFCFACLDRACGRIGLTPLELETLTFILCTFHTFFFWYHKPLDPARQIVIPVNQTIGQLYTRSRNQPVMFEQTPLDSLRPPPDPKSLIMPFWFGSKIVFDMFRPATKRNSKEEHAGTISNSAITPPEGISWLLTSYLIVFQVVYYGLHIGIARIIPFTSRTEFYLWEVNLFPRSLGSHAAPWLARRLFRKQASTVLEVASMLPYWAKLLIHGPFVVGYIVARVLVLAVALSTLRALPPLLYQDGNWSNFLPHI</sequence>
<keyword evidence="1" id="KW-1133">Transmembrane helix</keyword>
<keyword evidence="1" id="KW-0812">Transmembrane</keyword>
<accession>A0AAN6RY20</accession>